<comment type="cofactor">
    <cofactor evidence="4">
        <name>K(+)</name>
        <dbReference type="ChEBI" id="CHEBI:29103"/>
    </cofactor>
</comment>
<accession>A0ABW6ZKY0</accession>
<dbReference type="EC" id="4.1.1.73" evidence="10"/>
<dbReference type="RefSeq" id="WP_394009812.1">
    <property type="nucleotide sequence ID" value="NZ_JBAFUR010000004.1"/>
</dbReference>
<protein>
    <recommendedName>
        <fullName evidence="17">D-malate dehydrogenase [decarboxylating]</fullName>
        <ecNumber evidence="11">1.1.1.83</ecNumber>
        <ecNumber evidence="12">1.1.1.93</ecNumber>
        <ecNumber evidence="10">4.1.1.73</ecNumber>
    </recommendedName>
</protein>
<evidence type="ECO:0000256" key="7">
    <source>
        <dbReference type="ARBA" id="ARBA00004981"/>
    </source>
</evidence>
<organism evidence="23 24">
    <name type="scientific">Xanthobacter aminoxidans</name>
    <dbReference type="NCBI Taxonomy" id="186280"/>
    <lineage>
        <taxon>Bacteria</taxon>
        <taxon>Pseudomonadati</taxon>
        <taxon>Pseudomonadota</taxon>
        <taxon>Alphaproteobacteria</taxon>
        <taxon>Hyphomicrobiales</taxon>
        <taxon>Xanthobacteraceae</taxon>
        <taxon>Xanthobacter</taxon>
    </lineage>
</organism>
<keyword evidence="14 23" id="KW-0560">Oxidoreductase</keyword>
<keyword evidence="13" id="KW-0479">Metal-binding</keyword>
<evidence type="ECO:0000259" key="22">
    <source>
        <dbReference type="SMART" id="SM01329"/>
    </source>
</evidence>
<evidence type="ECO:0000313" key="23">
    <source>
        <dbReference type="EMBL" id="MFG1253922.1"/>
    </source>
</evidence>
<reference evidence="23 24" key="1">
    <citation type="submission" date="2024-02" db="EMBL/GenBank/DDBJ databases">
        <title>Expansion and revision of Xanthobacter and proposal of Roseixanthobacter gen. nov.</title>
        <authorList>
            <person name="Soltysiak M.P.M."/>
            <person name="Jalihal A."/>
            <person name="Ory A."/>
            <person name="Chrisophersen C."/>
            <person name="Lee A.D."/>
            <person name="Boulton J."/>
            <person name="Springer M."/>
        </authorList>
    </citation>
    <scope>NUCLEOTIDE SEQUENCE [LARGE SCALE GENOMIC DNA]</scope>
    <source>
        <strain evidence="23 24">CB5</strain>
    </source>
</reference>
<evidence type="ECO:0000256" key="18">
    <source>
        <dbReference type="ARBA" id="ARBA00048069"/>
    </source>
</evidence>
<dbReference type="InterPro" id="IPR024084">
    <property type="entry name" value="IsoPropMal-DH-like_dom"/>
</dbReference>
<evidence type="ECO:0000256" key="12">
    <source>
        <dbReference type="ARBA" id="ARBA00013144"/>
    </source>
</evidence>
<evidence type="ECO:0000256" key="8">
    <source>
        <dbReference type="ARBA" id="ARBA00005110"/>
    </source>
</evidence>
<comment type="similarity">
    <text evidence="9">Belongs to the isocitrate and isopropylmalate dehydrogenases family.</text>
</comment>
<evidence type="ECO:0000256" key="21">
    <source>
        <dbReference type="ARBA" id="ARBA00049377"/>
    </source>
</evidence>
<dbReference type="InterPro" id="IPR019818">
    <property type="entry name" value="IsoCit/isopropylmalate_DH_CS"/>
</dbReference>
<dbReference type="SUPFAM" id="SSF53659">
    <property type="entry name" value="Isocitrate/Isopropylmalate dehydrogenase-like"/>
    <property type="match status" value="1"/>
</dbReference>
<comment type="catalytic activity">
    <reaction evidence="21">
        <text>tartrate + NAD(+) = 2-hydroxy-3-oxosuccinate + NADH + H(+)</text>
        <dbReference type="Rhea" id="RHEA:18853"/>
        <dbReference type="ChEBI" id="CHEBI:15378"/>
        <dbReference type="ChEBI" id="CHEBI:30929"/>
        <dbReference type="ChEBI" id="CHEBI:57540"/>
        <dbReference type="ChEBI" id="CHEBI:57945"/>
        <dbReference type="ChEBI" id="CHEBI:58265"/>
        <dbReference type="EC" id="1.1.1.93"/>
    </reaction>
</comment>
<comment type="catalytic activity">
    <reaction evidence="18">
        <text>(2R,3R)-tartrate + NAD(+) = 2-hydroxy-3-oxosuccinate + NADH + H(+)</text>
        <dbReference type="Rhea" id="RHEA:15209"/>
        <dbReference type="ChEBI" id="CHEBI:15378"/>
        <dbReference type="ChEBI" id="CHEBI:30924"/>
        <dbReference type="ChEBI" id="CHEBI:57540"/>
        <dbReference type="ChEBI" id="CHEBI:57945"/>
        <dbReference type="ChEBI" id="CHEBI:58265"/>
        <dbReference type="EC" id="1.1.1.93"/>
    </reaction>
</comment>
<dbReference type="PANTHER" id="PTHR43275:SF1">
    <property type="entry name" value="D-MALATE DEHYDROGENASE [DECARBOXYLATING]"/>
    <property type="match status" value="1"/>
</dbReference>
<evidence type="ECO:0000256" key="19">
    <source>
        <dbReference type="ARBA" id="ARBA00048855"/>
    </source>
</evidence>
<evidence type="ECO:0000256" key="2">
    <source>
        <dbReference type="ARBA" id="ARBA00001936"/>
    </source>
</evidence>
<evidence type="ECO:0000256" key="9">
    <source>
        <dbReference type="ARBA" id="ARBA00007769"/>
    </source>
</evidence>
<comment type="cofactor">
    <cofactor evidence="3">
        <name>Mg(2+)</name>
        <dbReference type="ChEBI" id="CHEBI:18420"/>
    </cofactor>
</comment>
<dbReference type="Proteomes" id="UP001604043">
    <property type="component" value="Unassembled WGS sequence"/>
</dbReference>
<evidence type="ECO:0000256" key="11">
    <source>
        <dbReference type="ARBA" id="ARBA00013126"/>
    </source>
</evidence>
<dbReference type="InterPro" id="IPR011829">
    <property type="entry name" value="TTC_DH"/>
</dbReference>
<comment type="pathway">
    <text evidence="8">Carbohydrate acid metabolism; tartrate degradation; 2-hydroxy-3-oxosuccinate from meso-tartrate: step 1/1.</text>
</comment>
<evidence type="ECO:0000256" key="20">
    <source>
        <dbReference type="ARBA" id="ARBA00049301"/>
    </source>
</evidence>
<evidence type="ECO:0000256" key="14">
    <source>
        <dbReference type="ARBA" id="ARBA00023002"/>
    </source>
</evidence>
<evidence type="ECO:0000256" key="16">
    <source>
        <dbReference type="ARBA" id="ARBA00023211"/>
    </source>
</evidence>
<comment type="catalytic activity">
    <reaction evidence="1">
        <text>(2R,3R)-tartrate + H(+) = (R)-glycerate + CO2</text>
        <dbReference type="Rhea" id="RHEA:13317"/>
        <dbReference type="ChEBI" id="CHEBI:15378"/>
        <dbReference type="ChEBI" id="CHEBI:16526"/>
        <dbReference type="ChEBI" id="CHEBI:16659"/>
        <dbReference type="ChEBI" id="CHEBI:30924"/>
        <dbReference type="EC" id="4.1.1.73"/>
    </reaction>
</comment>
<name>A0ABW6ZKY0_9HYPH</name>
<dbReference type="EC" id="1.1.1.83" evidence="11"/>
<comment type="catalytic activity">
    <reaction evidence="19">
        <text>(2R,3S)-tartrate + NAD(+) = 2-hydroxy-3-oxosuccinate + NADH + H(+)</text>
        <dbReference type="Rhea" id="RHEA:16457"/>
        <dbReference type="ChEBI" id="CHEBI:15378"/>
        <dbReference type="ChEBI" id="CHEBI:30928"/>
        <dbReference type="ChEBI" id="CHEBI:57540"/>
        <dbReference type="ChEBI" id="CHEBI:57945"/>
        <dbReference type="ChEBI" id="CHEBI:58265"/>
        <dbReference type="EC" id="1.1.1.93"/>
    </reaction>
</comment>
<comment type="pathway">
    <text evidence="7">Carbohydrate acid metabolism; tartrate degradation; 2-hydroxy-3-oxosuccinate from L-tartrate: step 1/1.</text>
</comment>
<evidence type="ECO:0000256" key="5">
    <source>
        <dbReference type="ARBA" id="ARBA00004033"/>
    </source>
</evidence>
<keyword evidence="24" id="KW-1185">Reference proteome</keyword>
<dbReference type="GO" id="GO:0009027">
    <property type="term" value="F:tartrate dehydrogenase activity"/>
    <property type="evidence" value="ECO:0007669"/>
    <property type="project" value="UniProtKB-EC"/>
</dbReference>
<comment type="catalytic activity">
    <reaction evidence="20">
        <text>(R)-malate + NAD(+) = pyruvate + CO2 + NADH</text>
        <dbReference type="Rhea" id="RHEA:18365"/>
        <dbReference type="ChEBI" id="CHEBI:15361"/>
        <dbReference type="ChEBI" id="CHEBI:15588"/>
        <dbReference type="ChEBI" id="CHEBI:16526"/>
        <dbReference type="ChEBI" id="CHEBI:57540"/>
        <dbReference type="ChEBI" id="CHEBI:57945"/>
        <dbReference type="EC" id="1.1.1.83"/>
    </reaction>
</comment>
<dbReference type="InterPro" id="IPR050501">
    <property type="entry name" value="ICDH/IPMDH"/>
</dbReference>
<gene>
    <name evidence="23" type="ORF">V5F30_17060</name>
</gene>
<feature type="domain" description="Isopropylmalate dehydrogenase-like" evidence="22">
    <location>
        <begin position="7"/>
        <end position="352"/>
    </location>
</feature>
<keyword evidence="15" id="KW-0520">NAD</keyword>
<evidence type="ECO:0000256" key="15">
    <source>
        <dbReference type="ARBA" id="ARBA00023027"/>
    </source>
</evidence>
<comment type="pathway">
    <text evidence="6">Carbohydrate acid metabolism; tartrate degradation; D-glycerate from L-tartrate: step 1/1.</text>
</comment>
<evidence type="ECO:0000256" key="3">
    <source>
        <dbReference type="ARBA" id="ARBA00001946"/>
    </source>
</evidence>
<dbReference type="PANTHER" id="PTHR43275">
    <property type="entry name" value="D-MALATE DEHYDROGENASE [DECARBOXYLATING]"/>
    <property type="match status" value="1"/>
</dbReference>
<comment type="cofactor">
    <cofactor evidence="2">
        <name>Mn(2+)</name>
        <dbReference type="ChEBI" id="CHEBI:29035"/>
    </cofactor>
</comment>
<evidence type="ECO:0000256" key="6">
    <source>
        <dbReference type="ARBA" id="ARBA00004803"/>
    </source>
</evidence>
<evidence type="ECO:0000256" key="1">
    <source>
        <dbReference type="ARBA" id="ARBA00001421"/>
    </source>
</evidence>
<keyword evidence="16" id="KW-0464">Manganese</keyword>
<comment type="caution">
    <text evidence="23">The sequence shown here is derived from an EMBL/GenBank/DDBJ whole genome shotgun (WGS) entry which is preliminary data.</text>
</comment>
<evidence type="ECO:0000256" key="17">
    <source>
        <dbReference type="ARBA" id="ARBA00030902"/>
    </source>
</evidence>
<dbReference type="SMART" id="SM01329">
    <property type="entry name" value="Iso_dh"/>
    <property type="match status" value="1"/>
</dbReference>
<evidence type="ECO:0000256" key="13">
    <source>
        <dbReference type="ARBA" id="ARBA00022723"/>
    </source>
</evidence>
<evidence type="ECO:0000256" key="4">
    <source>
        <dbReference type="ARBA" id="ARBA00001958"/>
    </source>
</evidence>
<proteinExistence type="inferred from homology"/>
<dbReference type="Gene3D" id="3.40.718.10">
    <property type="entry name" value="Isopropylmalate Dehydrogenase"/>
    <property type="match status" value="1"/>
</dbReference>
<dbReference type="Pfam" id="PF00180">
    <property type="entry name" value="Iso_dh"/>
    <property type="match status" value="1"/>
</dbReference>
<sequence>MAARHYRIAVIPGDGIGKEVMPEGVRVLEKAAALYGFSLDLAWHDFACCDYYARHGEMMPADWKARVGTSDAILFGAVGWPDTVPDHVSLWGSLLQFRREFDQYVNLRPVRLMPGVPCPLVGRKPGDIDFWVVRENTEGEYTSIGGRMYPGTPRELVIQETVMSRHGVDRVLKFAFELAMRRPNRHLTSATKSNGIAITMPYWDERVEAMAAAYPEVRTDKYHIDILTAQFVLHPDRFDVVVASNLFGDILSDLGPACTGTIGIAPSGNINPDRTFPSLFEPVHGSAPDIAGKGIANPVGQIWSAAMMLEHLGEMDAANAIERAIERVLAEPAGRTADIGGTANTLSCGKAIADALA</sequence>
<evidence type="ECO:0000256" key="10">
    <source>
        <dbReference type="ARBA" id="ARBA00012223"/>
    </source>
</evidence>
<dbReference type="NCBIfam" id="TIGR02089">
    <property type="entry name" value="TTC"/>
    <property type="match status" value="1"/>
</dbReference>
<comment type="function">
    <text evidence="5">Has multiple catalytic activities. Apart from catalyzing the oxidation of (+)-tartrate to oxaloglycolate, also converts meso-tartrate to D-glycerate and catalyzes the oxidative decarboxylation of D-malate to pyruvate.</text>
</comment>
<dbReference type="PROSITE" id="PS00470">
    <property type="entry name" value="IDH_IMDH"/>
    <property type="match status" value="1"/>
</dbReference>
<evidence type="ECO:0000313" key="24">
    <source>
        <dbReference type="Proteomes" id="UP001604043"/>
    </source>
</evidence>
<dbReference type="EMBL" id="JBAFUR010000004">
    <property type="protein sequence ID" value="MFG1253922.1"/>
    <property type="molecule type" value="Genomic_DNA"/>
</dbReference>
<dbReference type="EC" id="1.1.1.93" evidence="12"/>